<evidence type="ECO:0008006" key="3">
    <source>
        <dbReference type="Google" id="ProtNLM"/>
    </source>
</evidence>
<keyword evidence="2" id="KW-1185">Reference proteome</keyword>
<comment type="caution">
    <text evidence="1">The sequence shown here is derived from an EMBL/GenBank/DDBJ whole genome shotgun (WGS) entry which is preliminary data.</text>
</comment>
<dbReference type="EMBL" id="QGDO01000009">
    <property type="protein sequence ID" value="PWJ36118.1"/>
    <property type="molecule type" value="Genomic_DNA"/>
</dbReference>
<name>A0A315Z0G3_SEDFL</name>
<reference evidence="1 2" key="1">
    <citation type="submission" date="2018-03" db="EMBL/GenBank/DDBJ databases">
        <title>Genomic Encyclopedia of Archaeal and Bacterial Type Strains, Phase II (KMG-II): from individual species to whole genera.</title>
        <authorList>
            <person name="Goeker M."/>
        </authorList>
    </citation>
    <scope>NUCLEOTIDE SEQUENCE [LARGE SCALE GENOMIC DNA]</scope>
    <source>
        <strain evidence="1 2">DSM 28229</strain>
    </source>
</reference>
<dbReference type="RefSeq" id="WP_109622550.1">
    <property type="nucleotide sequence ID" value="NZ_QGDO01000009.1"/>
</dbReference>
<proteinExistence type="predicted"/>
<dbReference type="Proteomes" id="UP000245535">
    <property type="component" value="Unassembled WGS sequence"/>
</dbReference>
<dbReference type="AlphaFoldDB" id="A0A315Z0G3"/>
<dbReference type="OrthoDB" id="9813254at2"/>
<accession>A0A315Z0G3</accession>
<evidence type="ECO:0000313" key="1">
    <source>
        <dbReference type="EMBL" id="PWJ36118.1"/>
    </source>
</evidence>
<evidence type="ECO:0000313" key="2">
    <source>
        <dbReference type="Proteomes" id="UP000245535"/>
    </source>
</evidence>
<sequence>MKAFLSSWTFLIVIQLLPIKTLAQESYKVWNDEKIYDKTVTAVNAIYHWEFEDAQNKITEIKAVVPNDHPLPYFLEAMYLFWERAPIGYDSPEAKKHFELLLKTAELSKKRLDEDEEDIEGLFFRLVAQSIIMRGYAEQHETMKSAGYASEVYGLIRKAMSRKEEEKEFYFVAGMYNYYRDAYPSKYPAYKPFLMFFPKGDKELGLDQIKKSARDNVFTRCEAQLYLVYIYLYYEEDYETALSYAKNLIEEYPKNRFFHAIYLGILERGNLLNQGVDVITEMDQNAKDPFYQTTAKVFNGIYGAKYKGETEEAYTCYMQVEKELEKLGTRGTFLHAYVYGNLYKYYSDHGDKSKAKHYYKLAKAHDYFHYLKRIK</sequence>
<protein>
    <recommendedName>
        <fullName evidence="3">Tetratricopeptide repeat protein</fullName>
    </recommendedName>
</protein>
<organism evidence="1 2">
    <name type="scientific">Sediminitomix flava</name>
    <dbReference type="NCBI Taxonomy" id="379075"/>
    <lineage>
        <taxon>Bacteria</taxon>
        <taxon>Pseudomonadati</taxon>
        <taxon>Bacteroidota</taxon>
        <taxon>Cytophagia</taxon>
        <taxon>Cytophagales</taxon>
        <taxon>Flammeovirgaceae</taxon>
        <taxon>Sediminitomix</taxon>
    </lineage>
</organism>
<gene>
    <name evidence="1" type="ORF">BC781_109134</name>
</gene>